<organism evidence="5 6">
    <name type="scientific">Pedobacter roseus</name>
    <dbReference type="NCBI Taxonomy" id="336820"/>
    <lineage>
        <taxon>Bacteria</taxon>
        <taxon>Pseudomonadati</taxon>
        <taxon>Bacteroidota</taxon>
        <taxon>Sphingobacteriia</taxon>
        <taxon>Sphingobacteriales</taxon>
        <taxon>Sphingobacteriaceae</taxon>
        <taxon>Pedobacter</taxon>
    </lineage>
</organism>
<evidence type="ECO:0000313" key="6">
    <source>
        <dbReference type="Proteomes" id="UP000515806"/>
    </source>
</evidence>
<gene>
    <name evidence="5" type="ORF">H9L23_07770</name>
</gene>
<evidence type="ECO:0000256" key="1">
    <source>
        <dbReference type="ARBA" id="ARBA00023015"/>
    </source>
</evidence>
<dbReference type="InterPro" id="IPR010982">
    <property type="entry name" value="Lambda_DNA-bd_dom_sf"/>
</dbReference>
<dbReference type="SMART" id="SM00530">
    <property type="entry name" value="HTH_XRE"/>
    <property type="match status" value="1"/>
</dbReference>
<dbReference type="InterPro" id="IPR050807">
    <property type="entry name" value="TransReg_Diox_bact_type"/>
</dbReference>
<feature type="domain" description="HTH cro/C1-type" evidence="4">
    <location>
        <begin position="8"/>
        <end position="62"/>
    </location>
</feature>
<proteinExistence type="predicted"/>
<keyword evidence="2" id="KW-0238">DNA-binding</keyword>
<dbReference type="PANTHER" id="PTHR46797">
    <property type="entry name" value="HTH-TYPE TRANSCRIPTIONAL REGULATOR"/>
    <property type="match status" value="1"/>
</dbReference>
<evidence type="ECO:0000313" key="5">
    <source>
        <dbReference type="EMBL" id="QNN43968.1"/>
    </source>
</evidence>
<evidence type="ECO:0000256" key="2">
    <source>
        <dbReference type="ARBA" id="ARBA00023125"/>
    </source>
</evidence>
<dbReference type="KEGG" id="proe:H9L23_07770"/>
<dbReference type="InterPro" id="IPR001387">
    <property type="entry name" value="Cro/C1-type_HTH"/>
</dbReference>
<dbReference type="AlphaFoldDB" id="A0A7G9QKU3"/>
<dbReference type="PANTHER" id="PTHR46797:SF23">
    <property type="entry name" value="HTH-TYPE TRANSCRIPTIONAL REGULATOR SUTR"/>
    <property type="match status" value="1"/>
</dbReference>
<dbReference type="PROSITE" id="PS50943">
    <property type="entry name" value="HTH_CROC1"/>
    <property type="match status" value="1"/>
</dbReference>
<reference evidence="5 6" key="1">
    <citation type="submission" date="2020-08" db="EMBL/GenBank/DDBJ databases">
        <title>Genome sequence of Pedobacter roseus KACC 11594T.</title>
        <authorList>
            <person name="Hyun D.-W."/>
            <person name="Bae J.-W."/>
        </authorList>
    </citation>
    <scope>NUCLEOTIDE SEQUENCE [LARGE SCALE GENOMIC DNA]</scope>
    <source>
        <strain evidence="5 6">KACC 11594</strain>
    </source>
</reference>
<dbReference type="Proteomes" id="UP000515806">
    <property type="component" value="Chromosome"/>
</dbReference>
<evidence type="ECO:0000259" key="4">
    <source>
        <dbReference type="PROSITE" id="PS50943"/>
    </source>
</evidence>
<keyword evidence="3" id="KW-0804">Transcription</keyword>
<dbReference type="SUPFAM" id="SSF47413">
    <property type="entry name" value="lambda repressor-like DNA-binding domains"/>
    <property type="match status" value="1"/>
</dbReference>
<dbReference type="CDD" id="cd00093">
    <property type="entry name" value="HTH_XRE"/>
    <property type="match status" value="1"/>
</dbReference>
<dbReference type="GO" id="GO:0003700">
    <property type="term" value="F:DNA-binding transcription factor activity"/>
    <property type="evidence" value="ECO:0007669"/>
    <property type="project" value="TreeGrafter"/>
</dbReference>
<sequence length="115" mass="13445">MTQIGLTIRKLREEKNISQEKMALELNLAQSNYGRLEKDDRRLTVPKLLKISEVLKVSISDLFNERKITHQQNNDKLTIACNAGPFHDQEAIKKLIEQYELRIKEKDELISLLKK</sequence>
<dbReference type="GO" id="GO:0005829">
    <property type="term" value="C:cytosol"/>
    <property type="evidence" value="ECO:0007669"/>
    <property type="project" value="TreeGrafter"/>
</dbReference>
<name>A0A7G9QKU3_9SPHI</name>
<dbReference type="GO" id="GO:0003677">
    <property type="term" value="F:DNA binding"/>
    <property type="evidence" value="ECO:0007669"/>
    <property type="project" value="UniProtKB-KW"/>
</dbReference>
<dbReference type="RefSeq" id="WP_187594423.1">
    <property type="nucleotide sequence ID" value="NZ_CP060723.1"/>
</dbReference>
<keyword evidence="6" id="KW-1185">Reference proteome</keyword>
<evidence type="ECO:0000256" key="3">
    <source>
        <dbReference type="ARBA" id="ARBA00023163"/>
    </source>
</evidence>
<keyword evidence="1" id="KW-0805">Transcription regulation</keyword>
<protein>
    <submittedName>
        <fullName evidence="5">Helix-turn-helix transcriptional regulator</fullName>
    </submittedName>
</protein>
<dbReference type="EMBL" id="CP060723">
    <property type="protein sequence ID" value="QNN43968.1"/>
    <property type="molecule type" value="Genomic_DNA"/>
</dbReference>
<dbReference type="Pfam" id="PF01381">
    <property type="entry name" value="HTH_3"/>
    <property type="match status" value="1"/>
</dbReference>
<dbReference type="Gene3D" id="1.10.260.40">
    <property type="entry name" value="lambda repressor-like DNA-binding domains"/>
    <property type="match status" value="1"/>
</dbReference>
<accession>A0A7G9QKU3</accession>